<organism evidence="1">
    <name type="scientific">bioreactor metagenome</name>
    <dbReference type="NCBI Taxonomy" id="1076179"/>
    <lineage>
        <taxon>unclassified sequences</taxon>
        <taxon>metagenomes</taxon>
        <taxon>ecological metagenomes</taxon>
    </lineage>
</organism>
<name>A0A645HR32_9ZZZZ</name>
<gene>
    <name evidence="1" type="ORF">SDC9_188566</name>
</gene>
<proteinExistence type="predicted"/>
<evidence type="ECO:0000313" key="1">
    <source>
        <dbReference type="EMBL" id="MPN41026.1"/>
    </source>
</evidence>
<accession>A0A645HR32</accession>
<comment type="caution">
    <text evidence="1">The sequence shown here is derived from an EMBL/GenBank/DDBJ whole genome shotgun (WGS) entry which is preliminary data.</text>
</comment>
<protein>
    <submittedName>
        <fullName evidence="1">Uncharacterized protein</fullName>
    </submittedName>
</protein>
<sequence>MINSITIARAIGIGTTSQTSEIGEIFQMNTKYGPMEIRVMSGKPGTTTYMYPNGERIIGAVSKSDRKLIGHIHGQRP</sequence>
<reference evidence="1" key="1">
    <citation type="submission" date="2019-08" db="EMBL/GenBank/DDBJ databases">
        <authorList>
            <person name="Kucharzyk K."/>
            <person name="Murdoch R.W."/>
            <person name="Higgins S."/>
            <person name="Loffler F."/>
        </authorList>
    </citation>
    <scope>NUCLEOTIDE SEQUENCE</scope>
</reference>
<dbReference type="AlphaFoldDB" id="A0A645HR32"/>
<dbReference type="EMBL" id="VSSQ01097833">
    <property type="protein sequence ID" value="MPN41026.1"/>
    <property type="molecule type" value="Genomic_DNA"/>
</dbReference>